<name>A0A151QU54_CAJCA</name>
<dbReference type="EMBL" id="KQ484769">
    <property type="protein sequence ID" value="KYP33810.1"/>
    <property type="molecule type" value="Genomic_DNA"/>
</dbReference>
<dbReference type="InterPro" id="IPR043502">
    <property type="entry name" value="DNA/RNA_pol_sf"/>
</dbReference>
<dbReference type="Gramene" id="C.cajan_41505.t">
    <property type="protein sequence ID" value="C.cajan_41505.t"/>
    <property type="gene ID" value="C.cajan_41505"/>
</dbReference>
<dbReference type="OMA" id="SIPPWGA"/>
<dbReference type="InterPro" id="IPR053134">
    <property type="entry name" value="RNA-dir_DNA_polymerase"/>
</dbReference>
<dbReference type="CDD" id="cd01647">
    <property type="entry name" value="RT_LTR"/>
    <property type="match status" value="1"/>
</dbReference>
<dbReference type="InterPro" id="IPR043128">
    <property type="entry name" value="Rev_trsase/Diguanyl_cyclase"/>
</dbReference>
<gene>
    <name evidence="2" type="ORF">KK1_045316</name>
</gene>
<dbReference type="Gene3D" id="3.10.10.10">
    <property type="entry name" value="HIV Type 1 Reverse Transcriptase, subunit A, domain 1"/>
    <property type="match status" value="1"/>
</dbReference>
<protein>
    <submittedName>
        <fullName evidence="2">Transposon Ty3-I Gag-Pol polyprotein</fullName>
    </submittedName>
</protein>
<organism evidence="2 3">
    <name type="scientific">Cajanus cajan</name>
    <name type="common">Pigeon pea</name>
    <name type="synonym">Cajanus indicus</name>
    <dbReference type="NCBI Taxonomy" id="3821"/>
    <lineage>
        <taxon>Eukaryota</taxon>
        <taxon>Viridiplantae</taxon>
        <taxon>Streptophyta</taxon>
        <taxon>Embryophyta</taxon>
        <taxon>Tracheophyta</taxon>
        <taxon>Spermatophyta</taxon>
        <taxon>Magnoliopsida</taxon>
        <taxon>eudicotyledons</taxon>
        <taxon>Gunneridae</taxon>
        <taxon>Pentapetalae</taxon>
        <taxon>rosids</taxon>
        <taxon>fabids</taxon>
        <taxon>Fabales</taxon>
        <taxon>Fabaceae</taxon>
        <taxon>Papilionoideae</taxon>
        <taxon>50 kb inversion clade</taxon>
        <taxon>NPAAA clade</taxon>
        <taxon>indigoferoid/millettioid clade</taxon>
        <taxon>Phaseoleae</taxon>
        <taxon>Cajanus</taxon>
    </lineage>
</organism>
<evidence type="ECO:0000259" key="1">
    <source>
        <dbReference type="Pfam" id="PF00078"/>
    </source>
</evidence>
<dbReference type="PANTHER" id="PTHR24559:SF444">
    <property type="entry name" value="REVERSE TRANSCRIPTASE DOMAIN-CONTAINING PROTEIN"/>
    <property type="match status" value="1"/>
</dbReference>
<dbReference type="AlphaFoldDB" id="A0A151QU54"/>
<feature type="domain" description="Reverse transcriptase" evidence="1">
    <location>
        <begin position="106"/>
        <end position="158"/>
    </location>
</feature>
<dbReference type="Proteomes" id="UP000075243">
    <property type="component" value="Unassembled WGS sequence"/>
</dbReference>
<proteinExistence type="predicted"/>
<dbReference type="PANTHER" id="PTHR24559">
    <property type="entry name" value="TRANSPOSON TY3-I GAG-POL POLYPROTEIN"/>
    <property type="match status" value="1"/>
</dbReference>
<evidence type="ECO:0000313" key="3">
    <source>
        <dbReference type="Proteomes" id="UP000075243"/>
    </source>
</evidence>
<evidence type="ECO:0000313" key="2">
    <source>
        <dbReference type="EMBL" id="KYP33810.1"/>
    </source>
</evidence>
<dbReference type="SUPFAM" id="SSF56672">
    <property type="entry name" value="DNA/RNA polymerases"/>
    <property type="match status" value="1"/>
</dbReference>
<sequence length="168" mass="19642">MSSLPPEREIEFSIDLVPGTSPISIAPYRMSPKELVELKKQIEELQGKQFIRPSVSPWGAPVLLVKKKDGSMRLCVDYRQLNKVTIKNKYPLPRIDDLMDQLVGAFMDYMNRIFHPYLDRFVMVFIDDILVYSKTREEHVEHLKIVLQTLRRSNCMLNCQNVNFGWIV</sequence>
<reference evidence="2" key="1">
    <citation type="journal article" date="2012" name="Nat. Biotechnol.">
        <title>Draft genome sequence of pigeonpea (Cajanus cajan), an orphan legume crop of resource-poor farmers.</title>
        <authorList>
            <person name="Varshney R.K."/>
            <person name="Chen W."/>
            <person name="Li Y."/>
            <person name="Bharti A.K."/>
            <person name="Saxena R.K."/>
            <person name="Schlueter J.A."/>
            <person name="Donoghue M.T."/>
            <person name="Azam S."/>
            <person name="Fan G."/>
            <person name="Whaley A.M."/>
            <person name="Farmer A.D."/>
            <person name="Sheridan J."/>
            <person name="Iwata A."/>
            <person name="Tuteja R."/>
            <person name="Penmetsa R.V."/>
            <person name="Wu W."/>
            <person name="Upadhyaya H.D."/>
            <person name="Yang S.P."/>
            <person name="Shah T."/>
            <person name="Saxena K.B."/>
            <person name="Michael T."/>
            <person name="McCombie W.R."/>
            <person name="Yang B."/>
            <person name="Zhang G."/>
            <person name="Yang H."/>
            <person name="Wang J."/>
            <person name="Spillane C."/>
            <person name="Cook D.R."/>
            <person name="May G.D."/>
            <person name="Xu X."/>
            <person name="Jackson S.A."/>
        </authorList>
    </citation>
    <scope>NUCLEOTIDE SEQUENCE [LARGE SCALE GENOMIC DNA]</scope>
</reference>
<dbReference type="Pfam" id="PF00078">
    <property type="entry name" value="RVT_1"/>
    <property type="match status" value="1"/>
</dbReference>
<dbReference type="Gene3D" id="3.30.70.270">
    <property type="match status" value="2"/>
</dbReference>
<accession>A0A151QU54</accession>
<dbReference type="InterPro" id="IPR000477">
    <property type="entry name" value="RT_dom"/>
</dbReference>
<keyword evidence="3" id="KW-1185">Reference proteome</keyword>